<reference evidence="1" key="1">
    <citation type="submission" date="2024-01" db="EMBL/GenBank/DDBJ databases">
        <authorList>
            <person name="Webb A."/>
        </authorList>
    </citation>
    <scope>NUCLEOTIDE SEQUENCE</scope>
    <source>
        <strain evidence="1">Pm1</strain>
    </source>
</reference>
<dbReference type="AlphaFoldDB" id="A0AAV1T957"/>
<dbReference type="Proteomes" id="UP001162060">
    <property type="component" value="Unassembled WGS sequence"/>
</dbReference>
<comment type="caution">
    <text evidence="1">The sequence shown here is derived from an EMBL/GenBank/DDBJ whole genome shotgun (WGS) entry which is preliminary data.</text>
</comment>
<sequence length="150" mass="17006">MWALGKLVVDKFAFATLKAIQNDLWLAFEPPQEEKLMRTRFLSLRQSKQAMHDDVQMARHLLPSCIVTHSMDMYTKVNVFADSVREGQTRLSLERAEHATILDDFGIALREDTRFNKAYTKLSVVTAVRSADPGPLEINAIESSGDRPRA</sequence>
<gene>
    <name evidence="1" type="ORF">PM001_LOCUS3743</name>
</gene>
<accession>A0AAV1T957</accession>
<proteinExistence type="predicted"/>
<dbReference type="EMBL" id="CAKLBY020000035">
    <property type="protein sequence ID" value="CAK7908515.1"/>
    <property type="molecule type" value="Genomic_DNA"/>
</dbReference>
<organism evidence="1 2">
    <name type="scientific">Peronospora matthiolae</name>
    <dbReference type="NCBI Taxonomy" id="2874970"/>
    <lineage>
        <taxon>Eukaryota</taxon>
        <taxon>Sar</taxon>
        <taxon>Stramenopiles</taxon>
        <taxon>Oomycota</taxon>
        <taxon>Peronosporomycetes</taxon>
        <taxon>Peronosporales</taxon>
        <taxon>Peronosporaceae</taxon>
        <taxon>Peronospora</taxon>
    </lineage>
</organism>
<evidence type="ECO:0000313" key="2">
    <source>
        <dbReference type="Proteomes" id="UP001162060"/>
    </source>
</evidence>
<name>A0AAV1T957_9STRA</name>
<protein>
    <submittedName>
        <fullName evidence="1">Uncharacterized protein</fullName>
    </submittedName>
</protein>
<evidence type="ECO:0000313" key="1">
    <source>
        <dbReference type="EMBL" id="CAK7908515.1"/>
    </source>
</evidence>